<gene>
    <name evidence="1" type="ORF">L6164_028431</name>
</gene>
<sequence length="148" mass="16741">MHLWMEIKHLTFDSTLANARRNEGCHSSSAGIVNVMTNESIDEFGMGGSSNKGSHILLQSWGYNHINIEGACLEVMSHLQRRQQIQLSLEAITDILEIASSFSICNFKWIPRHENHMAHTLANYGRSLDTLRAGWILHPCVFLILLQL</sequence>
<evidence type="ECO:0000313" key="1">
    <source>
        <dbReference type="EMBL" id="KAI4305041.1"/>
    </source>
</evidence>
<organism evidence="1 2">
    <name type="scientific">Bauhinia variegata</name>
    <name type="common">Purple orchid tree</name>
    <name type="synonym">Phanera variegata</name>
    <dbReference type="NCBI Taxonomy" id="167791"/>
    <lineage>
        <taxon>Eukaryota</taxon>
        <taxon>Viridiplantae</taxon>
        <taxon>Streptophyta</taxon>
        <taxon>Embryophyta</taxon>
        <taxon>Tracheophyta</taxon>
        <taxon>Spermatophyta</taxon>
        <taxon>Magnoliopsida</taxon>
        <taxon>eudicotyledons</taxon>
        <taxon>Gunneridae</taxon>
        <taxon>Pentapetalae</taxon>
        <taxon>rosids</taxon>
        <taxon>fabids</taxon>
        <taxon>Fabales</taxon>
        <taxon>Fabaceae</taxon>
        <taxon>Cercidoideae</taxon>
        <taxon>Cercideae</taxon>
        <taxon>Bauhiniinae</taxon>
        <taxon>Bauhinia</taxon>
    </lineage>
</organism>
<proteinExistence type="predicted"/>
<dbReference type="Proteomes" id="UP000828941">
    <property type="component" value="Chromosome 12"/>
</dbReference>
<keyword evidence="2" id="KW-1185">Reference proteome</keyword>
<accession>A0ACB9L6H9</accession>
<name>A0ACB9L6H9_BAUVA</name>
<comment type="caution">
    <text evidence="1">The sequence shown here is derived from an EMBL/GenBank/DDBJ whole genome shotgun (WGS) entry which is preliminary data.</text>
</comment>
<protein>
    <submittedName>
        <fullName evidence="1">Uncharacterized protein</fullName>
    </submittedName>
</protein>
<dbReference type="EMBL" id="CM039437">
    <property type="protein sequence ID" value="KAI4305041.1"/>
    <property type="molecule type" value="Genomic_DNA"/>
</dbReference>
<reference evidence="1 2" key="1">
    <citation type="journal article" date="2022" name="DNA Res.">
        <title>Chromosomal-level genome assembly of the orchid tree Bauhinia variegata (Leguminosae; Cercidoideae) supports the allotetraploid origin hypothesis of Bauhinia.</title>
        <authorList>
            <person name="Zhong Y."/>
            <person name="Chen Y."/>
            <person name="Zheng D."/>
            <person name="Pang J."/>
            <person name="Liu Y."/>
            <person name="Luo S."/>
            <person name="Meng S."/>
            <person name="Qian L."/>
            <person name="Wei D."/>
            <person name="Dai S."/>
            <person name="Zhou R."/>
        </authorList>
    </citation>
    <scope>NUCLEOTIDE SEQUENCE [LARGE SCALE GENOMIC DNA]</scope>
    <source>
        <strain evidence="1">BV-YZ2020</strain>
    </source>
</reference>
<evidence type="ECO:0000313" key="2">
    <source>
        <dbReference type="Proteomes" id="UP000828941"/>
    </source>
</evidence>